<evidence type="ECO:0000256" key="2">
    <source>
        <dbReference type="ARBA" id="ARBA00023125"/>
    </source>
</evidence>
<dbReference type="GO" id="GO:0003700">
    <property type="term" value="F:DNA-binding transcription factor activity"/>
    <property type="evidence" value="ECO:0007669"/>
    <property type="project" value="InterPro"/>
</dbReference>
<dbReference type="SMART" id="SM00342">
    <property type="entry name" value="HTH_ARAC"/>
    <property type="match status" value="1"/>
</dbReference>
<dbReference type="InterPro" id="IPR009057">
    <property type="entry name" value="Homeodomain-like_sf"/>
</dbReference>
<organism evidence="5 6">
    <name type="scientific">Ruminococcus bromii</name>
    <dbReference type="NCBI Taxonomy" id="40518"/>
    <lineage>
        <taxon>Bacteria</taxon>
        <taxon>Bacillati</taxon>
        <taxon>Bacillota</taxon>
        <taxon>Clostridia</taxon>
        <taxon>Eubacteriales</taxon>
        <taxon>Oscillospiraceae</taxon>
        <taxon>Ruminococcus</taxon>
    </lineage>
</organism>
<dbReference type="AlphaFoldDB" id="A0A2N0V0N9"/>
<evidence type="ECO:0000256" key="3">
    <source>
        <dbReference type="ARBA" id="ARBA00023163"/>
    </source>
</evidence>
<keyword evidence="2" id="KW-0238">DNA-binding</keyword>
<dbReference type="EMBL" id="NNSR01000012">
    <property type="protein sequence ID" value="PKD32810.1"/>
    <property type="molecule type" value="Genomic_DNA"/>
</dbReference>
<dbReference type="Gene3D" id="2.60.120.10">
    <property type="entry name" value="Jelly Rolls"/>
    <property type="match status" value="1"/>
</dbReference>
<feature type="domain" description="HTH araC/xylS-type" evidence="4">
    <location>
        <begin position="175"/>
        <end position="273"/>
    </location>
</feature>
<dbReference type="Proteomes" id="UP000233425">
    <property type="component" value="Unassembled WGS sequence"/>
</dbReference>
<dbReference type="PROSITE" id="PS01124">
    <property type="entry name" value="HTH_ARAC_FAMILY_2"/>
    <property type="match status" value="1"/>
</dbReference>
<dbReference type="Pfam" id="PF02311">
    <property type="entry name" value="AraC_binding"/>
    <property type="match status" value="1"/>
</dbReference>
<keyword evidence="3" id="KW-0804">Transcription</keyword>
<dbReference type="PANTHER" id="PTHR43280:SF34">
    <property type="entry name" value="ARAC-FAMILY TRANSCRIPTIONAL REGULATOR"/>
    <property type="match status" value="1"/>
</dbReference>
<reference evidence="5" key="1">
    <citation type="journal article" date="2018" name="Environ. Microbiol.">
        <title>Sporulation capability and amylosome conservation among diverse human colonic and rumen isolates of the keystone starch-degrader Ruminococcus bromii.</title>
        <authorList>
            <person name="Mukhopadhya I."/>
            <person name="Morais S."/>
            <person name="Laverde-Gomez J."/>
            <person name="Sheridan P.O."/>
            <person name="Walker A.W."/>
            <person name="Kelly W."/>
            <person name="Klieve A.V."/>
            <person name="Ouwerkerk D."/>
            <person name="Duncan S.H."/>
            <person name="Louis P."/>
            <person name="Koropatkin N."/>
            <person name="Cockburn D."/>
            <person name="Kibler R."/>
            <person name="Cooper P.J."/>
            <person name="Sandoval C."/>
            <person name="Crost E."/>
            <person name="Juge N."/>
            <person name="Bayer E.A."/>
            <person name="Flint H.J."/>
        </authorList>
    </citation>
    <scope>NUCLEOTIDE SEQUENCE [LARGE SCALE GENOMIC DNA]</scope>
    <source>
        <strain evidence="5">ATCC 27255</strain>
    </source>
</reference>
<dbReference type="SUPFAM" id="SSF51182">
    <property type="entry name" value="RmlC-like cupins"/>
    <property type="match status" value="1"/>
</dbReference>
<dbReference type="PANTHER" id="PTHR43280">
    <property type="entry name" value="ARAC-FAMILY TRANSCRIPTIONAL REGULATOR"/>
    <property type="match status" value="1"/>
</dbReference>
<dbReference type="InterPro" id="IPR018060">
    <property type="entry name" value="HTH_AraC"/>
</dbReference>
<dbReference type="SUPFAM" id="SSF46689">
    <property type="entry name" value="Homeodomain-like"/>
    <property type="match status" value="2"/>
</dbReference>
<sequence length="277" mass="32312">MKYKKALLPPEPYYSGRVTRYPDRKVPFEAGLRWHVSYEIAYVKKGKVRLNKLDCEIILNEGDVYVLNSQEVHSYDDISDDTQVIMLNIIPKAIAPYVDDPHIVPKFKQPQGEALEFIRETMNTLYGFEEYKSKLISMKVRAVMYSVAYYLIRDCIDNNIEYVHGSQADDFDCAKSAIRYMHDNYKHEITLGEIANYVGMTPAHFSKYFKEKTEETFSRYLRRVRLEHAIDDLRNKKITVRQAAIENGFPNVNSLILSCKSEYGRTPAELKNYSEKN</sequence>
<evidence type="ECO:0000256" key="1">
    <source>
        <dbReference type="ARBA" id="ARBA00023015"/>
    </source>
</evidence>
<evidence type="ECO:0000313" key="6">
    <source>
        <dbReference type="Proteomes" id="UP000233425"/>
    </source>
</evidence>
<name>A0A2N0V0N9_9FIRM</name>
<gene>
    <name evidence="5" type="ORF">RBATCC27255_00023</name>
</gene>
<dbReference type="InterPro" id="IPR014710">
    <property type="entry name" value="RmlC-like_jellyroll"/>
</dbReference>
<dbReference type="Gene3D" id="1.10.10.60">
    <property type="entry name" value="Homeodomain-like"/>
    <property type="match status" value="2"/>
</dbReference>
<dbReference type="RefSeq" id="WP_101028213.1">
    <property type="nucleotide sequence ID" value="NZ_CABMMZ010000012.1"/>
</dbReference>
<dbReference type="GO" id="GO:0043565">
    <property type="term" value="F:sequence-specific DNA binding"/>
    <property type="evidence" value="ECO:0007669"/>
    <property type="project" value="InterPro"/>
</dbReference>
<keyword evidence="1" id="KW-0805">Transcription regulation</keyword>
<comment type="caution">
    <text evidence="5">The sequence shown here is derived from an EMBL/GenBank/DDBJ whole genome shotgun (WGS) entry which is preliminary data.</text>
</comment>
<dbReference type="Pfam" id="PF12833">
    <property type="entry name" value="HTH_18"/>
    <property type="match status" value="1"/>
</dbReference>
<dbReference type="InterPro" id="IPR011051">
    <property type="entry name" value="RmlC_Cupin_sf"/>
</dbReference>
<accession>A0A2N0V0N9</accession>
<keyword evidence="6" id="KW-1185">Reference proteome</keyword>
<proteinExistence type="predicted"/>
<dbReference type="InterPro" id="IPR003313">
    <property type="entry name" value="AraC-bd"/>
</dbReference>
<protein>
    <submittedName>
        <fullName evidence="5">Transcriptional activator RhaS</fullName>
    </submittedName>
</protein>
<evidence type="ECO:0000313" key="5">
    <source>
        <dbReference type="EMBL" id="PKD32810.1"/>
    </source>
</evidence>
<evidence type="ECO:0000259" key="4">
    <source>
        <dbReference type="PROSITE" id="PS01124"/>
    </source>
</evidence>